<evidence type="ECO:0000256" key="8">
    <source>
        <dbReference type="ARBA" id="ARBA00022660"/>
    </source>
</evidence>
<dbReference type="EMBL" id="CP014671">
    <property type="protein sequence ID" value="ANX03290.1"/>
    <property type="molecule type" value="Genomic_DNA"/>
</dbReference>
<evidence type="ECO:0000256" key="15">
    <source>
        <dbReference type="ARBA" id="ARBA00023002"/>
    </source>
</evidence>
<evidence type="ECO:0000256" key="22">
    <source>
        <dbReference type="SAM" id="Phobius"/>
    </source>
</evidence>
<evidence type="ECO:0000256" key="4">
    <source>
        <dbReference type="ARBA" id="ARBA00022448"/>
    </source>
</evidence>
<dbReference type="GO" id="GO:0005506">
    <property type="term" value="F:iron ion binding"/>
    <property type="evidence" value="ECO:0007669"/>
    <property type="project" value="InterPro"/>
</dbReference>
<dbReference type="SUPFAM" id="SSF46626">
    <property type="entry name" value="Cytochrome c"/>
    <property type="match status" value="2"/>
</dbReference>
<keyword evidence="15 19" id="KW-0560">Oxidoreductase</keyword>
<name>A0A1B1YR86_9GAMM</name>
<dbReference type="GO" id="GO:0016491">
    <property type="term" value="F:oxidoreductase activity"/>
    <property type="evidence" value="ECO:0007669"/>
    <property type="project" value="UniProtKB-KW"/>
</dbReference>
<dbReference type="PRINTS" id="PR00605">
    <property type="entry name" value="CYTCHROMECIC"/>
</dbReference>
<evidence type="ECO:0000256" key="20">
    <source>
        <dbReference type="PIRSR" id="PIRSR000006-1"/>
    </source>
</evidence>
<keyword evidence="12 19" id="KW-0375">Hydrogen ion transport</keyword>
<dbReference type="InterPro" id="IPR008168">
    <property type="entry name" value="Cyt_C_IC"/>
</dbReference>
<reference evidence="25" key="1">
    <citation type="submission" date="2016-03" db="EMBL/GenBank/DDBJ databases">
        <title>Complete genome sequence of Solimmundus cernigliae, representing a novel lineage of polycyclic aromatic hydrocarbon degraders within the Gammaproteobacteria.</title>
        <authorList>
            <person name="Singleton D.R."/>
            <person name="Dickey A.N."/>
            <person name="Scholl E.H."/>
            <person name="Wright F.A."/>
            <person name="Aitken M.D."/>
        </authorList>
    </citation>
    <scope>NUCLEOTIDE SEQUENCE [LARGE SCALE GENOMIC DNA]</scope>
    <source>
        <strain evidence="25">TR3.2</strain>
    </source>
</reference>
<evidence type="ECO:0000256" key="9">
    <source>
        <dbReference type="ARBA" id="ARBA00022692"/>
    </source>
</evidence>
<keyword evidence="10 19" id="KW-0479">Metal-binding</keyword>
<dbReference type="GO" id="GO:0020037">
    <property type="term" value="F:heme binding"/>
    <property type="evidence" value="ECO:0007669"/>
    <property type="project" value="InterPro"/>
</dbReference>
<feature type="domain" description="Cytochrome c" evidence="23">
    <location>
        <begin position="212"/>
        <end position="293"/>
    </location>
</feature>
<evidence type="ECO:0000256" key="18">
    <source>
        <dbReference type="ARBA" id="ARBA00023136"/>
    </source>
</evidence>
<comment type="pathway">
    <text evidence="2 19">Energy metabolism; oxidative phosphorylation.</text>
</comment>
<keyword evidence="14 22" id="KW-1133">Transmembrane helix</keyword>
<dbReference type="RefSeq" id="WP_068802794.1">
    <property type="nucleotide sequence ID" value="NZ_CP014671.1"/>
</dbReference>
<dbReference type="UniPathway" id="UPA00705"/>
<dbReference type="Pfam" id="PF13442">
    <property type="entry name" value="Cytochrome_CBB3"/>
    <property type="match status" value="2"/>
</dbReference>
<keyword evidence="16 19" id="KW-0408">Iron</keyword>
<dbReference type="Pfam" id="PF14715">
    <property type="entry name" value="FixP_N"/>
    <property type="match status" value="1"/>
</dbReference>
<dbReference type="Gene3D" id="1.10.760.10">
    <property type="entry name" value="Cytochrome c-like domain"/>
    <property type="match status" value="2"/>
</dbReference>
<organism evidence="24 25">
    <name type="scientific">Immundisolibacter cernigliae</name>
    <dbReference type="NCBI Taxonomy" id="1810504"/>
    <lineage>
        <taxon>Bacteria</taxon>
        <taxon>Pseudomonadati</taxon>
        <taxon>Pseudomonadota</taxon>
        <taxon>Gammaproteobacteria</taxon>
        <taxon>Immundisolibacterales</taxon>
        <taxon>Immundisolibacteraceae</taxon>
        <taxon>Immundisolibacter</taxon>
    </lineage>
</organism>
<protein>
    <recommendedName>
        <fullName evidence="19">Cbb3-type cytochrome c oxidase subunit</fullName>
    </recommendedName>
</protein>
<sequence length="297" mass="32185">MSSAWSWYVTVLSLANILACVWLIRWTAKKRPGEAAASDTTGHEWDGLKEYNNPMPRWWLGLFYITIVFALGYLLLYPGLGNFKGLLGWTQVGAYEAEVEAVERDVAPLFAKYAALPIPELAKDPAAMATGRRLFVTNCAVCHGADGHGSRGFPNLADTIWHWGGAPEQIEQTITQGRTGMMMAWGAALGEDGVKAVATYVRSLGGHAGDPAQVAAGQEKYQTFCIACHGPAGKGNPMLGAPDLTDDYWLYGGSEQIIQTSIRDGRQGVMPAQKDLLGAERIHVLAAYVYGLSHEQP</sequence>
<feature type="binding site" description="covalent" evidence="21">
    <location>
        <position position="142"/>
    </location>
    <ligand>
        <name>heme c</name>
        <dbReference type="ChEBI" id="CHEBI:61717"/>
        <label>1</label>
    </ligand>
</feature>
<comment type="cofactor">
    <cofactor evidence="19 21">
        <name>heme c</name>
        <dbReference type="ChEBI" id="CHEBI:61717"/>
    </cofactor>
    <text evidence="19 21">Binds 2 heme C groups per subunit.</text>
</comment>
<feature type="binding site" description="axial binding residue" evidence="20">
    <location>
        <position position="182"/>
    </location>
    <ligand>
        <name>heme c</name>
        <dbReference type="ChEBI" id="CHEBI:61717"/>
        <label>2</label>
    </ligand>
    <ligandPart>
        <name>Fe</name>
        <dbReference type="ChEBI" id="CHEBI:18248"/>
    </ligandPart>
</feature>
<keyword evidence="6 19" id="KW-0997">Cell inner membrane</keyword>
<dbReference type="InterPro" id="IPR038414">
    <property type="entry name" value="CcoP_N_sf"/>
</dbReference>
<keyword evidence="7 19" id="KW-0349">Heme</keyword>
<feature type="binding site" description="axial binding residue" evidence="20">
    <location>
        <position position="229"/>
    </location>
    <ligand>
        <name>heme c</name>
        <dbReference type="ChEBI" id="CHEBI:61717"/>
        <label>2</label>
    </ligand>
    <ligandPart>
        <name>Fe</name>
        <dbReference type="ChEBI" id="CHEBI:18248"/>
    </ligandPart>
</feature>
<dbReference type="PROSITE" id="PS51007">
    <property type="entry name" value="CYTC"/>
    <property type="match status" value="2"/>
</dbReference>
<feature type="binding site" description="axial binding residue" evidence="20">
    <location>
        <position position="270"/>
    </location>
    <ligand>
        <name>heme c</name>
        <dbReference type="ChEBI" id="CHEBI:61717"/>
        <label>1</label>
    </ligand>
    <ligandPart>
        <name>Fe</name>
        <dbReference type="ChEBI" id="CHEBI:18248"/>
    </ligandPart>
</feature>
<keyword evidence="18 19" id="KW-0472">Membrane</keyword>
<dbReference type="OrthoDB" id="9811281at2"/>
<keyword evidence="5 19" id="KW-1003">Cell membrane</keyword>
<evidence type="ECO:0000256" key="7">
    <source>
        <dbReference type="ARBA" id="ARBA00022617"/>
    </source>
</evidence>
<feature type="transmembrane region" description="Helical" evidence="22">
    <location>
        <begin position="58"/>
        <end position="77"/>
    </location>
</feature>
<gene>
    <name evidence="24" type="ORF">PG2T_03170</name>
</gene>
<evidence type="ECO:0000313" key="24">
    <source>
        <dbReference type="EMBL" id="ANX03290.1"/>
    </source>
</evidence>
<dbReference type="Proteomes" id="UP000092952">
    <property type="component" value="Chromosome"/>
</dbReference>
<evidence type="ECO:0000256" key="19">
    <source>
        <dbReference type="PIRNR" id="PIRNR000006"/>
    </source>
</evidence>
<keyword evidence="13 19" id="KW-0249">Electron transport</keyword>
<evidence type="ECO:0000313" key="25">
    <source>
        <dbReference type="Proteomes" id="UP000092952"/>
    </source>
</evidence>
<evidence type="ECO:0000256" key="2">
    <source>
        <dbReference type="ARBA" id="ARBA00004673"/>
    </source>
</evidence>
<evidence type="ECO:0000259" key="23">
    <source>
        <dbReference type="PROSITE" id="PS51007"/>
    </source>
</evidence>
<dbReference type="GO" id="GO:0006119">
    <property type="term" value="P:oxidative phosphorylation"/>
    <property type="evidence" value="ECO:0007669"/>
    <property type="project" value="UniProtKB-UniPathway"/>
</dbReference>
<dbReference type="STRING" id="1810504.PG2T_03170"/>
<evidence type="ECO:0000256" key="17">
    <source>
        <dbReference type="ARBA" id="ARBA00023065"/>
    </source>
</evidence>
<dbReference type="AlphaFoldDB" id="A0A1B1YR86"/>
<dbReference type="GO" id="GO:0009055">
    <property type="term" value="F:electron transfer activity"/>
    <property type="evidence" value="ECO:0007669"/>
    <property type="project" value="InterPro"/>
</dbReference>
<dbReference type="InterPro" id="IPR036909">
    <property type="entry name" value="Cyt_c-like_dom_sf"/>
</dbReference>
<evidence type="ECO:0000256" key="1">
    <source>
        <dbReference type="ARBA" id="ARBA00004533"/>
    </source>
</evidence>
<evidence type="ECO:0000256" key="5">
    <source>
        <dbReference type="ARBA" id="ARBA00022475"/>
    </source>
</evidence>
<dbReference type="GO" id="GO:0005886">
    <property type="term" value="C:plasma membrane"/>
    <property type="evidence" value="ECO:0007669"/>
    <property type="project" value="UniProtKB-SubCell"/>
</dbReference>
<comment type="subcellular location">
    <subcellularLocation>
        <location evidence="1 19">Cell inner membrane</location>
    </subcellularLocation>
</comment>
<feature type="transmembrane region" description="Helical" evidence="22">
    <location>
        <begin position="6"/>
        <end position="24"/>
    </location>
</feature>
<dbReference type="GO" id="GO:1902600">
    <property type="term" value="P:proton transmembrane transport"/>
    <property type="evidence" value="ECO:0007669"/>
    <property type="project" value="UniProtKB-KW"/>
</dbReference>
<feature type="binding site" description="covalent" evidence="21">
    <location>
        <position position="139"/>
    </location>
    <ligand>
        <name>heme c</name>
        <dbReference type="ChEBI" id="CHEBI:61717"/>
        <label>1</label>
    </ligand>
</feature>
<evidence type="ECO:0000256" key="3">
    <source>
        <dbReference type="ARBA" id="ARBA00006113"/>
    </source>
</evidence>
<dbReference type="InterPro" id="IPR032858">
    <property type="entry name" value="CcoP_N"/>
</dbReference>
<evidence type="ECO:0000256" key="16">
    <source>
        <dbReference type="ARBA" id="ARBA00023004"/>
    </source>
</evidence>
<evidence type="ECO:0000256" key="10">
    <source>
        <dbReference type="ARBA" id="ARBA00022723"/>
    </source>
</evidence>
<keyword evidence="8 19" id="KW-0679">Respiratory chain</keyword>
<dbReference type="InterPro" id="IPR009056">
    <property type="entry name" value="Cyt_c-like_dom"/>
</dbReference>
<evidence type="ECO:0000256" key="12">
    <source>
        <dbReference type="ARBA" id="ARBA00022781"/>
    </source>
</evidence>
<dbReference type="KEGG" id="gbi:PG2T_03170"/>
<feature type="domain" description="Cytochrome c" evidence="23">
    <location>
        <begin position="126"/>
        <end position="205"/>
    </location>
</feature>
<accession>A0A1B1YR86</accession>
<keyword evidence="11" id="KW-0677">Repeat</keyword>
<dbReference type="PANTHER" id="PTHR33751">
    <property type="entry name" value="CBB3-TYPE CYTOCHROME C OXIDASE SUBUNIT FIXP"/>
    <property type="match status" value="1"/>
</dbReference>
<dbReference type="InterPro" id="IPR004678">
    <property type="entry name" value="Cyt_c_oxidase_cbb3_su3"/>
</dbReference>
<keyword evidence="25" id="KW-1185">Reference proteome</keyword>
<keyword evidence="4 19" id="KW-0813">Transport</keyword>
<keyword evidence="9 22" id="KW-0812">Transmembrane</keyword>
<dbReference type="InParanoid" id="A0A1B1YR86"/>
<comment type="subunit">
    <text evidence="19">Component of the cbb3-type cytochrome c oxidase.</text>
</comment>
<feature type="binding site" description="covalent" evidence="21">
    <location>
        <position position="228"/>
    </location>
    <ligand>
        <name>heme c</name>
        <dbReference type="ChEBI" id="CHEBI:61717"/>
        <label>2</label>
    </ligand>
</feature>
<dbReference type="PANTHER" id="PTHR33751:SF1">
    <property type="entry name" value="CBB3-TYPE CYTOCHROME C OXIDASE SUBUNIT FIXP"/>
    <property type="match status" value="1"/>
</dbReference>
<dbReference type="InterPro" id="IPR050597">
    <property type="entry name" value="Cytochrome_c_Oxidase_Subunit"/>
</dbReference>
<evidence type="ECO:0000256" key="13">
    <source>
        <dbReference type="ARBA" id="ARBA00022982"/>
    </source>
</evidence>
<comment type="similarity">
    <text evidence="3 19">Belongs to the CcoP / FixP family.</text>
</comment>
<evidence type="ECO:0000256" key="21">
    <source>
        <dbReference type="PIRSR" id="PIRSR000006-2"/>
    </source>
</evidence>
<evidence type="ECO:0000256" key="6">
    <source>
        <dbReference type="ARBA" id="ARBA00022519"/>
    </source>
</evidence>
<evidence type="ECO:0000256" key="11">
    <source>
        <dbReference type="ARBA" id="ARBA00022737"/>
    </source>
</evidence>
<feature type="binding site" description="covalent" evidence="21">
    <location>
        <position position="225"/>
    </location>
    <ligand>
        <name>heme c</name>
        <dbReference type="ChEBI" id="CHEBI:61717"/>
        <label>2</label>
    </ligand>
</feature>
<comment type="function">
    <text evidence="19">C-type cytochrome. Part of the cbb3-type cytochrome c oxidase complex.</text>
</comment>
<evidence type="ECO:0000256" key="14">
    <source>
        <dbReference type="ARBA" id="ARBA00022989"/>
    </source>
</evidence>
<keyword evidence="17 19" id="KW-0406">Ion transport</keyword>
<dbReference type="Gene3D" id="6.10.280.130">
    <property type="match status" value="1"/>
</dbReference>
<dbReference type="PIRSF" id="PIRSF000006">
    <property type="entry name" value="Cbb3-Cox_fixP"/>
    <property type="match status" value="1"/>
</dbReference>
<dbReference type="NCBIfam" id="TIGR00782">
    <property type="entry name" value="ccoP"/>
    <property type="match status" value="1"/>
</dbReference>
<proteinExistence type="inferred from homology"/>
<feature type="binding site" description="axial binding residue" evidence="20">
    <location>
        <position position="143"/>
    </location>
    <ligand>
        <name>heme c</name>
        <dbReference type="ChEBI" id="CHEBI:61717"/>
        <label>1</label>
    </ligand>
    <ligandPart>
        <name>Fe</name>
        <dbReference type="ChEBI" id="CHEBI:18248"/>
    </ligandPart>
</feature>